<sequence length="37" mass="4365">MLTRQGQKTRLIWRVEDVANSHQLSDGHHNNEVSYML</sequence>
<evidence type="ECO:0000313" key="1">
    <source>
        <dbReference type="EMBL" id="TCT30206.1"/>
    </source>
</evidence>
<reference evidence="1 2" key="1">
    <citation type="submission" date="2019-03" db="EMBL/GenBank/DDBJ databases">
        <title>Genomic analyses of the natural microbiome of Caenorhabditis elegans.</title>
        <authorList>
            <person name="Samuel B."/>
        </authorList>
    </citation>
    <scope>NUCLEOTIDE SEQUENCE [LARGE SCALE GENOMIC DNA]</scope>
    <source>
        <strain evidence="1 2">JUb102</strain>
    </source>
</reference>
<gene>
    <name evidence="1" type="ORF">EC835_11077</name>
</gene>
<protein>
    <submittedName>
        <fullName evidence="1">Uncharacterized protein</fullName>
    </submittedName>
</protein>
<dbReference type="AlphaFoldDB" id="A0A4R3NG35"/>
<comment type="caution">
    <text evidence="1">The sequence shown here is derived from an EMBL/GenBank/DDBJ whole genome shotgun (WGS) entry which is preliminary data.</text>
</comment>
<organism evidence="1 2">
    <name type="scientific">Providencia alcalifaciens</name>
    <dbReference type="NCBI Taxonomy" id="126385"/>
    <lineage>
        <taxon>Bacteria</taxon>
        <taxon>Pseudomonadati</taxon>
        <taxon>Pseudomonadota</taxon>
        <taxon>Gammaproteobacteria</taxon>
        <taxon>Enterobacterales</taxon>
        <taxon>Morganellaceae</taxon>
        <taxon>Providencia</taxon>
    </lineage>
</organism>
<name>A0A4R3NG35_9GAMM</name>
<evidence type="ECO:0000313" key="2">
    <source>
        <dbReference type="Proteomes" id="UP000295055"/>
    </source>
</evidence>
<proteinExistence type="predicted"/>
<dbReference type="EMBL" id="SMAS01000010">
    <property type="protein sequence ID" value="TCT30206.1"/>
    <property type="molecule type" value="Genomic_DNA"/>
</dbReference>
<dbReference type="Proteomes" id="UP000295055">
    <property type="component" value="Unassembled WGS sequence"/>
</dbReference>
<accession>A0A4R3NG35</accession>